<proteinExistence type="predicted"/>
<sequence length="257" mass="28904">MVDSQDVDKVFDRVATPDERGESSKHKRKQGPTEMKEITRVRSEGRRLVIEYNELGQPIEKNSLQGKKKRNQHKYNYQTSRKGYAKHVEELKASSSHPIGLSIVWKQARIDRKRQIPDKETKKVVNLIDELIATETTDHALGEKDILTQALGGKDRPGILRGKKDEQLAKVRLEKMKSSGSVERTYQSRDLEGYTYQSSDPEGCTYQSIALEGCTYQSSAPEGCTYQSSAPEGCTYQSSAPEGYTYQSSAPEGCTFP</sequence>
<feature type="region of interest" description="Disordered" evidence="1">
    <location>
        <begin position="238"/>
        <end position="257"/>
    </location>
</feature>
<protein>
    <submittedName>
        <fullName evidence="2">NBS-LRR type resistance protein</fullName>
    </submittedName>
</protein>
<evidence type="ECO:0000256" key="1">
    <source>
        <dbReference type="SAM" id="MobiDB-lite"/>
    </source>
</evidence>
<dbReference type="EMBL" id="SSTE01023130">
    <property type="protein sequence ID" value="KAA0025467.1"/>
    <property type="molecule type" value="Genomic_DNA"/>
</dbReference>
<evidence type="ECO:0000313" key="2">
    <source>
        <dbReference type="EMBL" id="KAA0025467.1"/>
    </source>
</evidence>
<dbReference type="STRING" id="1194695.A0A5A7SL82"/>
<feature type="region of interest" description="Disordered" evidence="1">
    <location>
        <begin position="59"/>
        <end position="79"/>
    </location>
</feature>
<comment type="caution">
    <text evidence="2">The sequence shown here is derived from an EMBL/GenBank/DDBJ whole genome shotgun (WGS) entry which is preliminary data.</text>
</comment>
<feature type="compositionally biased region" description="Basic and acidic residues" evidence="1">
    <location>
        <begin position="1"/>
        <end position="24"/>
    </location>
</feature>
<feature type="region of interest" description="Disordered" evidence="1">
    <location>
        <begin position="1"/>
        <end position="40"/>
    </location>
</feature>
<evidence type="ECO:0000313" key="3">
    <source>
        <dbReference type="Proteomes" id="UP000321393"/>
    </source>
</evidence>
<dbReference type="Proteomes" id="UP000321393">
    <property type="component" value="Unassembled WGS sequence"/>
</dbReference>
<gene>
    <name evidence="2" type="ORF">E6C27_scaffold417G00680</name>
</gene>
<dbReference type="OrthoDB" id="1932876at2759"/>
<dbReference type="AlphaFoldDB" id="A0A5A7SL82"/>
<reference evidence="2 3" key="1">
    <citation type="submission" date="2019-08" db="EMBL/GenBank/DDBJ databases">
        <title>Draft genome sequences of two oriental melons (Cucumis melo L. var makuwa).</title>
        <authorList>
            <person name="Kwon S.-Y."/>
        </authorList>
    </citation>
    <scope>NUCLEOTIDE SEQUENCE [LARGE SCALE GENOMIC DNA]</scope>
    <source>
        <strain evidence="3">cv. SW 3</strain>
        <tissue evidence="2">Leaf</tissue>
    </source>
</reference>
<accession>A0A5A7SL82</accession>
<organism evidence="2 3">
    <name type="scientific">Cucumis melo var. makuwa</name>
    <name type="common">Oriental melon</name>
    <dbReference type="NCBI Taxonomy" id="1194695"/>
    <lineage>
        <taxon>Eukaryota</taxon>
        <taxon>Viridiplantae</taxon>
        <taxon>Streptophyta</taxon>
        <taxon>Embryophyta</taxon>
        <taxon>Tracheophyta</taxon>
        <taxon>Spermatophyta</taxon>
        <taxon>Magnoliopsida</taxon>
        <taxon>eudicotyledons</taxon>
        <taxon>Gunneridae</taxon>
        <taxon>Pentapetalae</taxon>
        <taxon>rosids</taxon>
        <taxon>fabids</taxon>
        <taxon>Cucurbitales</taxon>
        <taxon>Cucurbitaceae</taxon>
        <taxon>Benincaseae</taxon>
        <taxon>Cucumis</taxon>
    </lineage>
</organism>
<name>A0A5A7SL82_CUCMM</name>
<feature type="compositionally biased region" description="Polar residues" evidence="1">
    <location>
        <begin position="238"/>
        <end position="250"/>
    </location>
</feature>